<proteinExistence type="predicted"/>
<evidence type="ECO:0000313" key="4">
    <source>
        <dbReference type="Proteomes" id="UP001284601"/>
    </source>
</evidence>
<evidence type="ECO:0000313" key="3">
    <source>
        <dbReference type="EMBL" id="MDW5594296.1"/>
    </source>
</evidence>
<dbReference type="InterPro" id="IPR011049">
    <property type="entry name" value="Serralysin-like_metalloprot_C"/>
</dbReference>
<accession>A0ABU4HLX2</accession>
<feature type="compositionally biased region" description="Low complexity" evidence="1">
    <location>
        <begin position="306"/>
        <end position="324"/>
    </location>
</feature>
<dbReference type="Gene3D" id="2.150.10.10">
    <property type="entry name" value="Serralysin-like metalloprotease, C-terminal"/>
    <property type="match status" value="2"/>
</dbReference>
<name>A0ABU4HLX2_9ACTN</name>
<dbReference type="InterPro" id="IPR001343">
    <property type="entry name" value="Hemolysn_Ca-bd"/>
</dbReference>
<dbReference type="PRINTS" id="PR00313">
    <property type="entry name" value="CABNDNGRPT"/>
</dbReference>
<protein>
    <recommendedName>
        <fullName evidence="5">Calcium-binding protein</fullName>
    </recommendedName>
</protein>
<feature type="region of interest" description="Disordered" evidence="1">
    <location>
        <begin position="224"/>
        <end position="285"/>
    </location>
</feature>
<feature type="chain" id="PRO_5045568052" description="Calcium-binding protein" evidence="2">
    <location>
        <begin position="28"/>
        <end position="483"/>
    </location>
</feature>
<feature type="region of interest" description="Disordered" evidence="1">
    <location>
        <begin position="175"/>
        <end position="210"/>
    </location>
</feature>
<dbReference type="Pfam" id="PF00353">
    <property type="entry name" value="HemolysinCabind"/>
    <property type="match status" value="4"/>
</dbReference>
<organism evidence="3 4">
    <name type="scientific">Conexibacter stalactiti</name>
    <dbReference type="NCBI Taxonomy" id="1940611"/>
    <lineage>
        <taxon>Bacteria</taxon>
        <taxon>Bacillati</taxon>
        <taxon>Actinomycetota</taxon>
        <taxon>Thermoleophilia</taxon>
        <taxon>Solirubrobacterales</taxon>
        <taxon>Conexibacteraceae</taxon>
        <taxon>Conexibacter</taxon>
    </lineage>
</organism>
<keyword evidence="2" id="KW-0732">Signal</keyword>
<dbReference type="EMBL" id="JAWSTH010000015">
    <property type="protein sequence ID" value="MDW5594296.1"/>
    <property type="molecule type" value="Genomic_DNA"/>
</dbReference>
<dbReference type="Proteomes" id="UP001284601">
    <property type="component" value="Unassembled WGS sequence"/>
</dbReference>
<dbReference type="PROSITE" id="PS00330">
    <property type="entry name" value="HEMOLYSIN_CALCIUM"/>
    <property type="match status" value="1"/>
</dbReference>
<evidence type="ECO:0000256" key="2">
    <source>
        <dbReference type="SAM" id="SignalP"/>
    </source>
</evidence>
<feature type="region of interest" description="Disordered" evidence="1">
    <location>
        <begin position="306"/>
        <end position="334"/>
    </location>
</feature>
<evidence type="ECO:0008006" key="5">
    <source>
        <dbReference type="Google" id="ProtNLM"/>
    </source>
</evidence>
<keyword evidence="4" id="KW-1185">Reference proteome</keyword>
<evidence type="ECO:0000256" key="1">
    <source>
        <dbReference type="SAM" id="MobiDB-lite"/>
    </source>
</evidence>
<dbReference type="SUPFAM" id="SSF51120">
    <property type="entry name" value="beta-Roll"/>
    <property type="match status" value="1"/>
</dbReference>
<feature type="signal peptide" evidence="2">
    <location>
        <begin position="1"/>
        <end position="27"/>
    </location>
</feature>
<feature type="region of interest" description="Disordered" evidence="1">
    <location>
        <begin position="462"/>
        <end position="483"/>
    </location>
</feature>
<sequence length="483" mass="48905">MRLPTQLRSLLAAALLAPLLLPGAAGASAVTAATVAEYAPRGQWPSVTTITWTADPGEVNRVEIAPGSGGVVLRDAAGPIRVGGECRALPDGAAVCNLAGSSRTVVLRAGDGDDEVRVGLVPTNVEIEGGDGSDSLIATDGHGAKLDGGPGDDVITGSSGNDAIAGGAGADRIEAGAGGDTIVDDPPEGPFSADLIDGGPGDPNSPGQDSVRYQRTSAVHVDLGAGVGGAPGEGDRLSGIENADGGSGDDVLIGDEHDNALNATSPVPSAAKGADRVEGRGGDDDLRGDAGALLFGGAGDDRFAGSKASFDGGSGDDSFADPSGPVRCGDGRDGITGATQAATVAPDCESVQLADVTVDDLRVEGARLRLTLDPGRTHYAPGCGFALTLRGAGADTRLLARRVVPMRAGRVRSRTVTLVLRQPPRALVRIVVQRRACRGGRTPRVGRPSRYDGFLWQPPAATTDRTLARQTAAEPLRERRRVG</sequence>
<comment type="caution">
    <text evidence="3">The sequence shown here is derived from an EMBL/GenBank/DDBJ whole genome shotgun (WGS) entry which is preliminary data.</text>
</comment>
<feature type="compositionally biased region" description="Basic and acidic residues" evidence="1">
    <location>
        <begin position="273"/>
        <end position="285"/>
    </location>
</feature>
<reference evidence="4" key="1">
    <citation type="submission" date="2023-07" db="EMBL/GenBank/DDBJ databases">
        <title>Conexibacter stalactiti sp. nov., isolated from stalactites in a lava cave and emended description of the genus Conexibacter.</title>
        <authorList>
            <person name="Lee S.D."/>
        </authorList>
    </citation>
    <scope>NUCLEOTIDE SEQUENCE [LARGE SCALE GENOMIC DNA]</scope>
    <source>
        <strain evidence="4">KCTC 39840</strain>
    </source>
</reference>
<gene>
    <name evidence="3" type="ORF">R7226_08110</name>
</gene>
<dbReference type="InterPro" id="IPR018511">
    <property type="entry name" value="Hemolysin-typ_Ca-bd_CS"/>
</dbReference>
<dbReference type="RefSeq" id="WP_318596567.1">
    <property type="nucleotide sequence ID" value="NZ_JAWSTH010000015.1"/>
</dbReference>